<sequence length="218" mass="23500">MPQRTNGRASRFLWVLWWKSSSLIPISGGKMDLKKIQAEARAVSDQVFDELAPQVERVAQEMVACLKAGNKIMACGNGGSSSDAQHFAGELVNRFLMNRRPYAGLALNTDAAVLTSIGNDFSFNEVYEKQVQGLGRSGDILVGFSTSGNSGNILLAFEAAKEMGIKTVAFTGGTGGKMLGLADLALVVSCSTHTPRIQEGHETMMHLICERIEELMEG</sequence>
<feature type="binding site" evidence="9">
    <location>
        <position position="206"/>
    </location>
    <ligand>
        <name>Zn(2+)</name>
        <dbReference type="ChEBI" id="CHEBI:29105"/>
    </ligand>
</feature>
<evidence type="ECO:0000259" key="10">
    <source>
        <dbReference type="PROSITE" id="PS51464"/>
    </source>
</evidence>
<keyword evidence="12" id="KW-1185">Reference proteome</keyword>
<evidence type="ECO:0000256" key="4">
    <source>
        <dbReference type="ARBA" id="ARBA00022490"/>
    </source>
</evidence>
<comment type="cofactor">
    <cofactor evidence="9">
        <name>Zn(2+)</name>
        <dbReference type="ChEBI" id="CHEBI:29105"/>
    </cofactor>
    <text evidence="9">Binds 1 zinc ion per subunit.</text>
</comment>
<comment type="pathway">
    <text evidence="9">Carbohydrate biosynthesis; D-glycero-D-manno-heptose 7-phosphate biosynthesis; D-glycero-alpha-D-manno-heptose 7-phosphate and D-glycero-beta-D-manno-heptose 7-phosphate from sedoheptulose 7-phosphate: step 1/1.</text>
</comment>
<evidence type="ECO:0000256" key="3">
    <source>
        <dbReference type="ARBA" id="ARBA00009894"/>
    </source>
</evidence>
<comment type="miscellaneous">
    <text evidence="9">The reaction produces a racemic mixture of D-glycero-alpha-D-manno-heptose 7-phosphate and D-glycero-beta-D-manno-heptose 7-phosphate.</text>
</comment>
<evidence type="ECO:0000256" key="5">
    <source>
        <dbReference type="ARBA" id="ARBA00022723"/>
    </source>
</evidence>
<evidence type="ECO:0000256" key="1">
    <source>
        <dbReference type="ARBA" id="ARBA00000348"/>
    </source>
</evidence>
<feature type="binding site" evidence="9">
    <location>
        <position position="86"/>
    </location>
    <ligand>
        <name>Zn(2+)</name>
        <dbReference type="ChEBI" id="CHEBI:29105"/>
    </ligand>
</feature>
<comment type="similarity">
    <text evidence="3 9">Belongs to the SIS family. GmhA subfamily.</text>
</comment>
<dbReference type="GO" id="GO:0097367">
    <property type="term" value="F:carbohydrate derivative binding"/>
    <property type="evidence" value="ECO:0007669"/>
    <property type="project" value="InterPro"/>
</dbReference>
<comment type="function">
    <text evidence="9">Catalyzes the isomerization of sedoheptulose 7-phosphate in D-glycero-D-manno-heptose 7-phosphate.</text>
</comment>
<dbReference type="InterPro" id="IPR001347">
    <property type="entry name" value="SIS_dom"/>
</dbReference>
<feature type="binding site" evidence="9">
    <location>
        <position position="198"/>
    </location>
    <ligand>
        <name>substrate</name>
    </ligand>
</feature>
<dbReference type="InterPro" id="IPR035461">
    <property type="entry name" value="GmhA/DiaA"/>
</dbReference>
<name>A0A6C2TVC2_PONDE</name>
<evidence type="ECO:0000256" key="8">
    <source>
        <dbReference type="ARBA" id="ARBA00023277"/>
    </source>
</evidence>
<feature type="domain" description="SIS" evidence="10">
    <location>
        <begin position="62"/>
        <end position="218"/>
    </location>
</feature>
<dbReference type="InterPro" id="IPR050099">
    <property type="entry name" value="SIS_GmhA/DiaA_subfam"/>
</dbReference>
<keyword evidence="5 9" id="KW-0479">Metal-binding</keyword>
<evidence type="ECO:0000256" key="2">
    <source>
        <dbReference type="ARBA" id="ARBA00004496"/>
    </source>
</evidence>
<dbReference type="GO" id="GO:0005737">
    <property type="term" value="C:cytoplasm"/>
    <property type="evidence" value="ECO:0007669"/>
    <property type="project" value="UniProtKB-SubCell"/>
</dbReference>
<feature type="binding site" evidence="9">
    <location>
        <position position="90"/>
    </location>
    <ligand>
        <name>Zn(2+)</name>
        <dbReference type="ChEBI" id="CHEBI:29105"/>
    </ligand>
</feature>
<comment type="catalytic activity">
    <reaction evidence="1 9">
        <text>2 D-sedoheptulose 7-phosphate = D-glycero-alpha-D-manno-heptose 7-phosphate + D-glycero-beta-D-manno-heptose 7-phosphate</text>
        <dbReference type="Rhea" id="RHEA:27489"/>
        <dbReference type="ChEBI" id="CHEBI:57483"/>
        <dbReference type="ChEBI" id="CHEBI:60203"/>
        <dbReference type="ChEBI" id="CHEBI:60204"/>
        <dbReference type="EC" id="5.3.1.28"/>
    </reaction>
</comment>
<keyword evidence="8 9" id="KW-0119">Carbohydrate metabolism</keyword>
<dbReference type="AlphaFoldDB" id="A0A6C2TVC2"/>
<evidence type="ECO:0000313" key="11">
    <source>
        <dbReference type="EMBL" id="VGO11523.1"/>
    </source>
</evidence>
<dbReference type="SUPFAM" id="SSF53697">
    <property type="entry name" value="SIS domain"/>
    <property type="match status" value="1"/>
</dbReference>
<evidence type="ECO:0000313" key="12">
    <source>
        <dbReference type="Proteomes" id="UP000366872"/>
    </source>
</evidence>
<dbReference type="EC" id="5.3.1.28" evidence="9"/>
<keyword evidence="6 9" id="KW-0862">Zinc</keyword>
<feature type="binding site" evidence="9">
    <location>
        <begin position="119"/>
        <end position="120"/>
    </location>
    <ligand>
        <name>substrate</name>
    </ligand>
</feature>
<dbReference type="GO" id="GO:0008968">
    <property type="term" value="F:D-sedoheptulose 7-phosphate isomerase activity"/>
    <property type="evidence" value="ECO:0007669"/>
    <property type="project" value="UniProtKB-UniRule"/>
</dbReference>
<feature type="binding site" evidence="9">
    <location>
        <position position="198"/>
    </location>
    <ligand>
        <name>Zn(2+)</name>
        <dbReference type="ChEBI" id="CHEBI:29105"/>
    </ligand>
</feature>
<dbReference type="InterPro" id="IPR046348">
    <property type="entry name" value="SIS_dom_sf"/>
</dbReference>
<evidence type="ECO:0000256" key="6">
    <source>
        <dbReference type="ARBA" id="ARBA00022833"/>
    </source>
</evidence>
<dbReference type="Proteomes" id="UP000366872">
    <property type="component" value="Unassembled WGS sequence"/>
</dbReference>
<dbReference type="PANTHER" id="PTHR30390:SF6">
    <property type="entry name" value="DNAA INITIATOR-ASSOCIATING PROTEIN DIAA"/>
    <property type="match status" value="1"/>
</dbReference>
<dbReference type="Gene3D" id="3.40.50.10490">
    <property type="entry name" value="Glucose-6-phosphate isomerase like protein, domain 1"/>
    <property type="match status" value="1"/>
</dbReference>
<dbReference type="UniPathway" id="UPA00041">
    <property type="reaction ID" value="UER00436"/>
</dbReference>
<feature type="binding site" evidence="9">
    <location>
        <begin position="145"/>
        <end position="147"/>
    </location>
    <ligand>
        <name>substrate</name>
    </ligand>
</feature>
<feature type="binding site" evidence="9">
    <location>
        <position position="90"/>
    </location>
    <ligand>
        <name>substrate</name>
    </ligand>
</feature>
<dbReference type="GO" id="GO:2001061">
    <property type="term" value="P:D-glycero-D-manno-heptose 7-phosphate biosynthetic process"/>
    <property type="evidence" value="ECO:0007669"/>
    <property type="project" value="UniProtKB-UniPathway"/>
</dbReference>
<accession>A0A6C2TVC2</accession>
<gene>
    <name evidence="9 11" type="primary">gmhA</name>
    <name evidence="11" type="ORF">PDESU_00067</name>
</gene>
<dbReference type="PROSITE" id="PS51464">
    <property type="entry name" value="SIS"/>
    <property type="match status" value="1"/>
</dbReference>
<protein>
    <recommendedName>
        <fullName evidence="9">Phosphoheptose isomerase</fullName>
        <ecNumber evidence="9">5.3.1.28</ecNumber>
    </recommendedName>
    <alternativeName>
        <fullName evidence="9">Sedoheptulose 7-phosphate isomerase</fullName>
    </alternativeName>
</protein>
<dbReference type="PANTHER" id="PTHR30390">
    <property type="entry name" value="SEDOHEPTULOSE 7-PHOSPHATE ISOMERASE / DNAA INITIATOR-ASSOCIATING FACTOR FOR REPLICATION INITIATION"/>
    <property type="match status" value="1"/>
</dbReference>
<dbReference type="InterPro" id="IPR004515">
    <property type="entry name" value="Phosphoheptose_Isoase"/>
</dbReference>
<keyword evidence="4 9" id="KW-0963">Cytoplasm</keyword>
<dbReference type="EMBL" id="CAAHFG010000001">
    <property type="protein sequence ID" value="VGO11523.1"/>
    <property type="molecule type" value="Genomic_DNA"/>
</dbReference>
<dbReference type="GO" id="GO:0005975">
    <property type="term" value="P:carbohydrate metabolic process"/>
    <property type="evidence" value="ECO:0007669"/>
    <property type="project" value="UniProtKB-UniRule"/>
</dbReference>
<reference evidence="11 12" key="1">
    <citation type="submission" date="2019-04" db="EMBL/GenBank/DDBJ databases">
        <authorList>
            <person name="Van Vliet M D."/>
        </authorList>
    </citation>
    <scope>NUCLEOTIDE SEQUENCE [LARGE SCALE GENOMIC DNA]</scope>
    <source>
        <strain evidence="11 12">F1</strain>
    </source>
</reference>
<comment type="subcellular location">
    <subcellularLocation>
        <location evidence="2 9">Cytoplasm</location>
    </subcellularLocation>
</comment>
<evidence type="ECO:0000256" key="9">
    <source>
        <dbReference type="HAMAP-Rule" id="MF_00067"/>
    </source>
</evidence>
<organism evidence="11 12">
    <name type="scientific">Pontiella desulfatans</name>
    <dbReference type="NCBI Taxonomy" id="2750659"/>
    <lineage>
        <taxon>Bacteria</taxon>
        <taxon>Pseudomonadati</taxon>
        <taxon>Kiritimatiellota</taxon>
        <taxon>Kiritimatiellia</taxon>
        <taxon>Kiritimatiellales</taxon>
        <taxon>Pontiellaceae</taxon>
        <taxon>Pontiella</taxon>
    </lineage>
</organism>
<evidence type="ECO:0000256" key="7">
    <source>
        <dbReference type="ARBA" id="ARBA00023235"/>
    </source>
</evidence>
<dbReference type="GO" id="GO:0008270">
    <property type="term" value="F:zinc ion binding"/>
    <property type="evidence" value="ECO:0007669"/>
    <property type="project" value="UniProtKB-UniRule"/>
</dbReference>
<dbReference type="CDD" id="cd05006">
    <property type="entry name" value="SIS_GmhA"/>
    <property type="match status" value="1"/>
</dbReference>
<dbReference type="Pfam" id="PF13580">
    <property type="entry name" value="SIS_2"/>
    <property type="match status" value="1"/>
</dbReference>
<dbReference type="HAMAP" id="MF_00067">
    <property type="entry name" value="GmhA"/>
    <property type="match status" value="1"/>
</dbReference>
<keyword evidence="7 9" id="KW-0413">Isomerase</keyword>
<feature type="binding site" evidence="9">
    <location>
        <begin position="77"/>
        <end position="79"/>
    </location>
    <ligand>
        <name>substrate</name>
    </ligand>
</feature>
<proteinExistence type="inferred from homology"/>
<feature type="binding site" evidence="9">
    <location>
        <position position="150"/>
    </location>
    <ligand>
        <name>substrate</name>
    </ligand>
</feature>